<dbReference type="AlphaFoldDB" id="A0A7W5E458"/>
<sequence length="295" mass="31779">MSEADLSQSDRFERRSYRVRFENARGISLAGIIDRPIRPAAITPTLESTSVPVVVFSHCFTCSKDLKAITRISRSLAESGIAVLRYDMTGLGGSDGDFSETNFSTNLADLTAAIEFANDSIGPVTGLIGHSFGGAASLAIAAGMPANDHHPISETIRSQIAAVVSIAAPSDTQHLAALLTRLNPALENDERGDVVIGGRAWTITRQMLDDFRSHQLPDHLNRIRSRVLAFHSPVDQTLGYDHALRIAGLIEDNDGLPACSLITLSGADHLLVNDPRDADYVAELTASFLKRYASQ</sequence>
<dbReference type="PANTHER" id="PTHR43265">
    <property type="entry name" value="ESTERASE ESTD"/>
    <property type="match status" value="1"/>
</dbReference>
<dbReference type="InterPro" id="IPR000073">
    <property type="entry name" value="AB_hydrolase_1"/>
</dbReference>
<reference evidence="2 3" key="1">
    <citation type="submission" date="2020-08" db="EMBL/GenBank/DDBJ databases">
        <title>Genomic Encyclopedia of Type Strains, Phase III (KMG-III): the genomes of soil and plant-associated and newly described type strains.</title>
        <authorList>
            <person name="Whitman W."/>
        </authorList>
    </citation>
    <scope>NUCLEOTIDE SEQUENCE [LARGE SCALE GENOMIC DNA]</scope>
    <source>
        <strain evidence="2 3">CECT 8075</strain>
    </source>
</reference>
<comment type="caution">
    <text evidence="2">The sequence shown here is derived from an EMBL/GenBank/DDBJ whole genome shotgun (WGS) entry which is preliminary data.</text>
</comment>
<keyword evidence="3" id="KW-1185">Reference proteome</keyword>
<proteinExistence type="predicted"/>
<organism evidence="2 3">
    <name type="scientific">Aporhodopirellula rubra</name>
    <dbReference type="NCBI Taxonomy" id="980271"/>
    <lineage>
        <taxon>Bacteria</taxon>
        <taxon>Pseudomonadati</taxon>
        <taxon>Planctomycetota</taxon>
        <taxon>Planctomycetia</taxon>
        <taxon>Pirellulales</taxon>
        <taxon>Pirellulaceae</taxon>
        <taxon>Aporhodopirellula</taxon>
    </lineage>
</organism>
<dbReference type="SUPFAM" id="SSF53474">
    <property type="entry name" value="alpha/beta-Hydrolases"/>
    <property type="match status" value="1"/>
</dbReference>
<name>A0A7W5E458_9BACT</name>
<dbReference type="InterPro" id="IPR053145">
    <property type="entry name" value="AB_hydrolase_Est10"/>
</dbReference>
<evidence type="ECO:0000259" key="1">
    <source>
        <dbReference type="Pfam" id="PF12697"/>
    </source>
</evidence>
<dbReference type="InterPro" id="IPR029058">
    <property type="entry name" value="AB_hydrolase_fold"/>
</dbReference>
<dbReference type="PANTHER" id="PTHR43265:SF1">
    <property type="entry name" value="ESTERASE ESTD"/>
    <property type="match status" value="1"/>
</dbReference>
<gene>
    <name evidence="2" type="ORF">FHS27_005618</name>
</gene>
<dbReference type="RefSeq" id="WP_184308661.1">
    <property type="nucleotide sequence ID" value="NZ_JACHXU010000027.1"/>
</dbReference>
<accession>A0A7W5E458</accession>
<dbReference type="GO" id="GO:0052689">
    <property type="term" value="F:carboxylic ester hydrolase activity"/>
    <property type="evidence" value="ECO:0007669"/>
    <property type="project" value="TreeGrafter"/>
</dbReference>
<dbReference type="PRINTS" id="PR00111">
    <property type="entry name" value="ABHYDROLASE"/>
</dbReference>
<protein>
    <submittedName>
        <fullName evidence="2">Putative redox protein</fullName>
    </submittedName>
</protein>
<dbReference type="Pfam" id="PF12697">
    <property type="entry name" value="Abhydrolase_6"/>
    <property type="match status" value="1"/>
</dbReference>
<dbReference type="Gene3D" id="3.40.50.1820">
    <property type="entry name" value="alpha/beta hydrolase"/>
    <property type="match status" value="1"/>
</dbReference>
<dbReference type="EMBL" id="JACHXU010000027">
    <property type="protein sequence ID" value="MBB3209778.1"/>
    <property type="molecule type" value="Genomic_DNA"/>
</dbReference>
<dbReference type="Proteomes" id="UP000536179">
    <property type="component" value="Unassembled WGS sequence"/>
</dbReference>
<evidence type="ECO:0000313" key="2">
    <source>
        <dbReference type="EMBL" id="MBB3209778.1"/>
    </source>
</evidence>
<feature type="domain" description="AB hydrolase-1" evidence="1">
    <location>
        <begin position="54"/>
        <end position="277"/>
    </location>
</feature>
<evidence type="ECO:0000313" key="3">
    <source>
        <dbReference type="Proteomes" id="UP000536179"/>
    </source>
</evidence>